<dbReference type="AlphaFoldDB" id="A0A1G7HI09"/>
<sequence length="70" mass="7900">MSESVPVLVENAVQIAWEFLERSGEITDGYETSQFLVRTIGKMALAGERRKLMLANRAIDAYRKSRPEVA</sequence>
<evidence type="ECO:0000313" key="2">
    <source>
        <dbReference type="Proteomes" id="UP000199245"/>
    </source>
</evidence>
<dbReference type="RefSeq" id="WP_092088338.1">
    <property type="nucleotide sequence ID" value="NZ_FMZW01000042.1"/>
</dbReference>
<dbReference type="Proteomes" id="UP000199245">
    <property type="component" value="Unassembled WGS sequence"/>
</dbReference>
<name>A0A1G7HI09_9BRAD</name>
<protein>
    <submittedName>
        <fullName evidence="1">Uncharacterized protein</fullName>
    </submittedName>
</protein>
<dbReference type="EMBL" id="FMZW01000042">
    <property type="protein sequence ID" value="SDE99991.1"/>
    <property type="molecule type" value="Genomic_DNA"/>
</dbReference>
<proteinExistence type="predicted"/>
<organism evidence="1 2">
    <name type="scientific">Bradyrhizobium brasilense</name>
    <dbReference type="NCBI Taxonomy" id="1419277"/>
    <lineage>
        <taxon>Bacteria</taxon>
        <taxon>Pseudomonadati</taxon>
        <taxon>Pseudomonadota</taxon>
        <taxon>Alphaproteobacteria</taxon>
        <taxon>Hyphomicrobiales</taxon>
        <taxon>Nitrobacteraceae</taxon>
        <taxon>Bradyrhizobium</taxon>
    </lineage>
</organism>
<gene>
    <name evidence="1" type="ORF">SAMN05216337_10426</name>
</gene>
<evidence type="ECO:0000313" key="1">
    <source>
        <dbReference type="EMBL" id="SDE99991.1"/>
    </source>
</evidence>
<reference evidence="1 2" key="1">
    <citation type="submission" date="2016-10" db="EMBL/GenBank/DDBJ databases">
        <authorList>
            <person name="de Groot N.N."/>
        </authorList>
    </citation>
    <scope>NUCLEOTIDE SEQUENCE [LARGE SCALE GENOMIC DNA]</scope>
    <source>
        <strain evidence="1 2">R5</strain>
    </source>
</reference>
<accession>A0A1G7HI09</accession>